<proteinExistence type="inferred from homology"/>
<dbReference type="GO" id="GO:0020037">
    <property type="term" value="F:heme binding"/>
    <property type="evidence" value="ECO:0007669"/>
    <property type="project" value="InterPro"/>
</dbReference>
<evidence type="ECO:0000256" key="7">
    <source>
        <dbReference type="SAM" id="MobiDB-lite"/>
    </source>
</evidence>
<comment type="caution">
    <text evidence="9">The sequence shown here is derived from an EMBL/GenBank/DDBJ whole genome shotgun (WGS) entry which is preliminary data.</text>
</comment>
<dbReference type="FunCoup" id="A0A1V9Y3S0">
    <property type="interactions" value="49"/>
</dbReference>
<keyword evidence="1 6" id="KW-0813">Transport</keyword>
<keyword evidence="4" id="KW-0479">Metal-binding</keyword>
<comment type="similarity">
    <text evidence="6">Belongs to the globin family.</text>
</comment>
<feature type="domain" description="Globin" evidence="8">
    <location>
        <begin position="9"/>
        <end position="138"/>
    </location>
</feature>
<evidence type="ECO:0000256" key="1">
    <source>
        <dbReference type="ARBA" id="ARBA00022448"/>
    </source>
</evidence>
<dbReference type="PROSITE" id="PS01033">
    <property type="entry name" value="GLOBIN"/>
    <property type="match status" value="1"/>
</dbReference>
<dbReference type="EMBL" id="MNPL01000067">
    <property type="protein sequence ID" value="OQR80370.1"/>
    <property type="molecule type" value="Genomic_DNA"/>
</dbReference>
<dbReference type="GO" id="GO:0005344">
    <property type="term" value="F:oxygen carrier activity"/>
    <property type="evidence" value="ECO:0007669"/>
    <property type="project" value="UniProtKB-KW"/>
</dbReference>
<evidence type="ECO:0000256" key="5">
    <source>
        <dbReference type="ARBA" id="ARBA00023004"/>
    </source>
</evidence>
<evidence type="ECO:0000256" key="4">
    <source>
        <dbReference type="ARBA" id="ARBA00022723"/>
    </source>
</evidence>
<dbReference type="PRINTS" id="PR00611">
    <property type="entry name" value="ERYTHCRUORIN"/>
</dbReference>
<dbReference type="InterPro" id="IPR000971">
    <property type="entry name" value="Globin"/>
</dbReference>
<name>A0A1V9Y3S0_9ACAR</name>
<evidence type="ECO:0000259" key="8">
    <source>
        <dbReference type="PROSITE" id="PS01033"/>
    </source>
</evidence>
<dbReference type="AlphaFoldDB" id="A0A1V9Y3S0"/>
<reference evidence="9 10" key="1">
    <citation type="journal article" date="2017" name="Gigascience">
        <title>Draft genome of the honey bee ectoparasitic mite, Tropilaelaps mercedesae, is shaped by the parasitic life history.</title>
        <authorList>
            <person name="Dong X."/>
            <person name="Armstrong S.D."/>
            <person name="Xia D."/>
            <person name="Makepeace B.L."/>
            <person name="Darby A.C."/>
            <person name="Kadowaki T."/>
        </authorList>
    </citation>
    <scope>NUCLEOTIDE SEQUENCE [LARGE SCALE GENOMIC DNA]</scope>
    <source>
        <strain evidence="9">Wuxi-XJTLU</strain>
    </source>
</reference>
<gene>
    <name evidence="9" type="ORF">BIW11_00005</name>
</gene>
<keyword evidence="3 6" id="KW-0561">Oxygen transport</keyword>
<dbReference type="OrthoDB" id="436496at2759"/>
<dbReference type="SUPFAM" id="SSF46458">
    <property type="entry name" value="Globin-like"/>
    <property type="match status" value="1"/>
</dbReference>
<dbReference type="InterPro" id="IPR012292">
    <property type="entry name" value="Globin/Proto"/>
</dbReference>
<dbReference type="Pfam" id="PF00042">
    <property type="entry name" value="Globin"/>
    <property type="match status" value="1"/>
</dbReference>
<protein>
    <submittedName>
        <fullName evidence="9">Globin-like</fullName>
    </submittedName>
</protein>
<dbReference type="GO" id="GO:0019825">
    <property type="term" value="F:oxygen binding"/>
    <property type="evidence" value="ECO:0007669"/>
    <property type="project" value="InterPro"/>
</dbReference>
<keyword evidence="10" id="KW-1185">Reference proteome</keyword>
<dbReference type="PANTHER" id="PTHR47217:SF1">
    <property type="entry name" value="GLOBIN-LIKE PROTEIN"/>
    <property type="match status" value="1"/>
</dbReference>
<evidence type="ECO:0000256" key="2">
    <source>
        <dbReference type="ARBA" id="ARBA00022617"/>
    </source>
</evidence>
<evidence type="ECO:0000313" key="10">
    <source>
        <dbReference type="Proteomes" id="UP000192247"/>
    </source>
</evidence>
<feature type="region of interest" description="Disordered" evidence="7">
    <location>
        <begin position="161"/>
        <end position="190"/>
    </location>
</feature>
<dbReference type="GO" id="GO:0046872">
    <property type="term" value="F:metal ion binding"/>
    <property type="evidence" value="ECO:0007669"/>
    <property type="project" value="UniProtKB-KW"/>
</dbReference>
<dbReference type="PANTHER" id="PTHR47217">
    <property type="entry name" value="GLOBIN-LIKE PROTEIN"/>
    <property type="match status" value="1"/>
</dbReference>
<dbReference type="GO" id="GO:0005833">
    <property type="term" value="C:hemoglobin complex"/>
    <property type="evidence" value="ECO:0007669"/>
    <property type="project" value="InterPro"/>
</dbReference>
<dbReference type="InterPro" id="IPR009050">
    <property type="entry name" value="Globin-like_sf"/>
</dbReference>
<dbReference type="CDD" id="cd01040">
    <property type="entry name" value="Mb-like"/>
    <property type="match status" value="1"/>
</dbReference>
<organism evidence="9 10">
    <name type="scientific">Tropilaelaps mercedesae</name>
    <dbReference type="NCBI Taxonomy" id="418985"/>
    <lineage>
        <taxon>Eukaryota</taxon>
        <taxon>Metazoa</taxon>
        <taxon>Ecdysozoa</taxon>
        <taxon>Arthropoda</taxon>
        <taxon>Chelicerata</taxon>
        <taxon>Arachnida</taxon>
        <taxon>Acari</taxon>
        <taxon>Parasitiformes</taxon>
        <taxon>Mesostigmata</taxon>
        <taxon>Gamasina</taxon>
        <taxon>Dermanyssoidea</taxon>
        <taxon>Laelapidae</taxon>
        <taxon>Tropilaelaps</taxon>
    </lineage>
</organism>
<dbReference type="STRING" id="418985.A0A1V9Y3S0"/>
<sequence>MGNLQSGQSLSKEDMELLKGSWQTIRKDSKVIGRSIFVQLFREDPNLIKKFRHLDNIPAEQLPYHPKLLANALSVFYVVTSLIDHADDADTCRELVRKVAATHRPRNITRQHFETFGVAFLHVVSSMMSARALNSWQRGFECFHQLYEEACLEEDSLYPVSRADESTETTGHRSSEGPSTEDASPVQRGA</sequence>
<keyword evidence="2 6" id="KW-0349">Heme</keyword>
<dbReference type="InterPro" id="IPR044399">
    <property type="entry name" value="Mb-like_M"/>
</dbReference>
<dbReference type="Proteomes" id="UP000192247">
    <property type="component" value="Unassembled WGS sequence"/>
</dbReference>
<dbReference type="InterPro" id="IPR002336">
    <property type="entry name" value="Erythrocruorin"/>
</dbReference>
<dbReference type="InParanoid" id="A0A1V9Y3S0"/>
<feature type="compositionally biased region" description="Basic and acidic residues" evidence="7">
    <location>
        <begin position="162"/>
        <end position="175"/>
    </location>
</feature>
<dbReference type="GO" id="GO:0005576">
    <property type="term" value="C:extracellular region"/>
    <property type="evidence" value="ECO:0007669"/>
    <property type="project" value="InterPro"/>
</dbReference>
<evidence type="ECO:0000256" key="3">
    <source>
        <dbReference type="ARBA" id="ARBA00022621"/>
    </source>
</evidence>
<evidence type="ECO:0000313" key="9">
    <source>
        <dbReference type="EMBL" id="OQR80370.1"/>
    </source>
</evidence>
<keyword evidence="5" id="KW-0408">Iron</keyword>
<evidence type="ECO:0000256" key="6">
    <source>
        <dbReference type="RuleBase" id="RU000356"/>
    </source>
</evidence>
<dbReference type="Gene3D" id="1.10.490.10">
    <property type="entry name" value="Globins"/>
    <property type="match status" value="1"/>
</dbReference>
<accession>A0A1V9Y3S0</accession>